<name>A0AAD4IC56_9PLEO</name>
<evidence type="ECO:0000256" key="1">
    <source>
        <dbReference type="SAM" id="MobiDB-lite"/>
    </source>
</evidence>
<evidence type="ECO:0000313" key="3">
    <source>
        <dbReference type="EMBL" id="KAG9191849.1"/>
    </source>
</evidence>
<gene>
    <name evidence="3" type="ORF">G6011_10583</name>
</gene>
<dbReference type="Proteomes" id="UP001199106">
    <property type="component" value="Unassembled WGS sequence"/>
</dbReference>
<sequence length="539" mass="60524">MNPAANNFAPTGPHQNEKVSQVSTPSSPYLEARVLNLESGHTSLIEDINGLRELHQGLSFSVDKLKKGGWPVHVGPFQEVDAKTSHQNAVQFRTELESLKDEVYGYVNGSTDGQKANGMTTPKLNGSTPPHLRAASVTSGGTVKSSLPPHLRGKRLESSKGHSTKRELTDVEPKDHVNSGVQANSAAKQIPMLALSPPASPETVVRDQALSLKHLSLDQVWKPYHLTTLATFSGQVLPGDTTVTFHPDFLANTLGGASWSPGLRFVKGKGPCILKNRTYYQLDPQNEPYLPEAPGSHGAKLTAFFNKAPEEEFADLLDDDSNSYEDVPMFVLVGKRYMYYGNYSQTRWSDKLDYDTMTARVPQHVKDYWAEELTSTTREKWVTEELKKHFFRKPEYHGRLFAAPDHETTVDSETEIDLTERMTRDVRKYAEELREWEREGNMKTAMIKKQSILEAFDASDMDEAPALRLWWEYLECVDWRKDFYDLLVTLQKRNPGSYLQLDFAICGGYEPGADELISIYDNLQAAHMVHLTVIADVTG</sequence>
<feature type="compositionally biased region" description="Basic and acidic residues" evidence="1">
    <location>
        <begin position="154"/>
        <end position="177"/>
    </location>
</feature>
<dbReference type="EMBL" id="JAANER010000003">
    <property type="protein sequence ID" value="KAG9191849.1"/>
    <property type="molecule type" value="Genomic_DNA"/>
</dbReference>
<proteinExistence type="predicted"/>
<organism evidence="3 4">
    <name type="scientific">Alternaria panax</name>
    <dbReference type="NCBI Taxonomy" id="48097"/>
    <lineage>
        <taxon>Eukaryota</taxon>
        <taxon>Fungi</taxon>
        <taxon>Dikarya</taxon>
        <taxon>Ascomycota</taxon>
        <taxon>Pezizomycotina</taxon>
        <taxon>Dothideomycetes</taxon>
        <taxon>Pleosporomycetidae</taxon>
        <taxon>Pleosporales</taxon>
        <taxon>Pleosporineae</taxon>
        <taxon>Pleosporaceae</taxon>
        <taxon>Alternaria</taxon>
        <taxon>Alternaria sect. Panax</taxon>
    </lineage>
</organism>
<feature type="compositionally biased region" description="Polar residues" evidence="1">
    <location>
        <begin position="136"/>
        <end position="145"/>
    </location>
</feature>
<dbReference type="Pfam" id="PF20411">
    <property type="entry name" value="DUF6697"/>
    <property type="match status" value="1"/>
</dbReference>
<feature type="compositionally biased region" description="Polar residues" evidence="1">
    <location>
        <begin position="110"/>
        <end position="128"/>
    </location>
</feature>
<accession>A0AAD4IC56</accession>
<comment type="caution">
    <text evidence="3">The sequence shown here is derived from an EMBL/GenBank/DDBJ whole genome shotgun (WGS) entry which is preliminary data.</text>
</comment>
<protein>
    <recommendedName>
        <fullName evidence="2">DUF6697 domain-containing protein</fullName>
    </recommendedName>
</protein>
<feature type="region of interest" description="Disordered" evidence="1">
    <location>
        <begin position="1"/>
        <end position="25"/>
    </location>
</feature>
<reference evidence="3" key="1">
    <citation type="submission" date="2021-07" db="EMBL/GenBank/DDBJ databases">
        <title>Genome Resource of American Ginseng Black Spot Pathogen Alternaria panax.</title>
        <authorList>
            <person name="Qiu C."/>
            <person name="Wang W."/>
            <person name="Liu Z."/>
        </authorList>
    </citation>
    <scope>NUCLEOTIDE SEQUENCE</scope>
    <source>
        <strain evidence="3">BNCC115425</strain>
    </source>
</reference>
<feature type="domain" description="DUF6697" evidence="2">
    <location>
        <begin position="244"/>
        <end position="489"/>
    </location>
</feature>
<dbReference type="AlphaFoldDB" id="A0AAD4IC56"/>
<evidence type="ECO:0000259" key="2">
    <source>
        <dbReference type="Pfam" id="PF20411"/>
    </source>
</evidence>
<dbReference type="InterPro" id="IPR046520">
    <property type="entry name" value="DUF6697"/>
</dbReference>
<feature type="region of interest" description="Disordered" evidence="1">
    <location>
        <begin position="110"/>
        <end position="177"/>
    </location>
</feature>
<keyword evidence="4" id="KW-1185">Reference proteome</keyword>
<evidence type="ECO:0000313" key="4">
    <source>
        <dbReference type="Proteomes" id="UP001199106"/>
    </source>
</evidence>